<dbReference type="InterPro" id="IPR029030">
    <property type="entry name" value="Caspase-like_dom_sf"/>
</dbReference>
<dbReference type="InterPro" id="IPR011600">
    <property type="entry name" value="Pept_C14_caspase"/>
</dbReference>
<name>A0ABR4J162_9EURO</name>
<organism evidence="7 8">
    <name type="scientific">Aspergillus cavernicola</name>
    <dbReference type="NCBI Taxonomy" id="176166"/>
    <lineage>
        <taxon>Eukaryota</taxon>
        <taxon>Fungi</taxon>
        <taxon>Dikarya</taxon>
        <taxon>Ascomycota</taxon>
        <taxon>Pezizomycotina</taxon>
        <taxon>Eurotiomycetes</taxon>
        <taxon>Eurotiomycetidae</taxon>
        <taxon>Eurotiales</taxon>
        <taxon>Aspergillaceae</taxon>
        <taxon>Aspergillus</taxon>
        <taxon>Aspergillus subgen. Nidulantes</taxon>
    </lineage>
</organism>
<sequence length="827" mass="90961">MPRKPRKLALLIASPTRGLSGPLNDVETISSILTKQNFGVTRCCGDNATRDGILTVWRRLITETVPGDAVVIYYSGHGGLVETPRDEMSSTGLGENWRMQFILPVDYDESTDDDFRGILDVELSYLLRDTTLKTDNVTVILDCCHAGRMARYPGHGGRAFPKRISGVQHYDLRRHVERLRRSGQLRGETNPLGNQNAVRIMATAATETAWEYENAHGEWTGALTDALARALEEAQNTPSGYGVSWRTTLLRVCELVNHNFPQQHPVAEGPDVRLLFSTAERTPGWLQLRIEQGEGVLQGGRVAGVCEGNVYCIMPSGHESLDYRLALGTATVTNITGFYARVELQPVSLSNLPDQSALAFIQKEALPRWPVVVPSSLDILREKIAESKFLRPCNPGEANEALAEVRHDGDQVVLCTKYGVEIASQSIPGEISSADAYSAIATAATQLARAQHLLTLQYLSDETRLGHSVDITIGLVDKGKPGERFQQDGNDTVVENDRLYISLDNNGADTVYLSVFDINVAGMVTLISENSSSGIELKPGRSSILGKGEFRLEGLKLSWPKGVAKSQEVHEQLVLILTNRAVDLRQLKDPESDRNAASILYDVVHVPFSLTPQDPVPIAQEQPGFALGDCPWPSEREIPIPAAELPSPDAVSNYQDIPPFSPAMGAIGAVYRATKGIPPCIWVINQHSEEITVVVSKYRPNRQLSGAGLAVSGAGGGFDFQTTTFVSPATQKTLAPQQRDPERSTAAFPLWTRKEGFAVLSIFTSPDRRLYIENDRIPIGATAYFTNQPDLRIVEYDRTTTEKAKPAVGLWVVYGWLLHRGWLWNEY</sequence>
<reference evidence="7 8" key="1">
    <citation type="submission" date="2024-07" db="EMBL/GenBank/DDBJ databases">
        <title>Section-level genome sequencing and comparative genomics of Aspergillus sections Usti and Cavernicolus.</title>
        <authorList>
            <consortium name="Lawrence Berkeley National Laboratory"/>
            <person name="Nybo J.L."/>
            <person name="Vesth T.C."/>
            <person name="Theobald S."/>
            <person name="Frisvad J.C."/>
            <person name="Larsen T.O."/>
            <person name="Kjaerboelling I."/>
            <person name="Rothschild-Mancinelli K."/>
            <person name="Lyhne E.K."/>
            <person name="Kogle M.E."/>
            <person name="Barry K."/>
            <person name="Clum A."/>
            <person name="Na H."/>
            <person name="Ledsgaard L."/>
            <person name="Lin J."/>
            <person name="Lipzen A."/>
            <person name="Kuo A."/>
            <person name="Riley R."/>
            <person name="Mondo S."/>
            <person name="LaButti K."/>
            <person name="Haridas S."/>
            <person name="Pangalinan J."/>
            <person name="Salamov A.A."/>
            <person name="Simmons B.A."/>
            <person name="Magnuson J.K."/>
            <person name="Chen J."/>
            <person name="Drula E."/>
            <person name="Henrissat B."/>
            <person name="Wiebenga A."/>
            <person name="Lubbers R.J."/>
            <person name="Gomes A.C."/>
            <person name="Makela M.R."/>
            <person name="Stajich J."/>
            <person name="Grigoriev I.V."/>
            <person name="Mortensen U.H."/>
            <person name="De vries R.P."/>
            <person name="Baker S.E."/>
            <person name="Andersen M.R."/>
        </authorList>
    </citation>
    <scope>NUCLEOTIDE SEQUENCE [LARGE SCALE GENOMIC DNA]</scope>
    <source>
        <strain evidence="7 8">CBS 600.67</strain>
    </source>
</reference>
<feature type="domain" description="Peptidase C14 caspase" evidence="6">
    <location>
        <begin position="6"/>
        <end position="265"/>
    </location>
</feature>
<dbReference type="InterPro" id="IPR050452">
    <property type="entry name" value="Metacaspase"/>
</dbReference>
<evidence type="ECO:0000256" key="2">
    <source>
        <dbReference type="ARBA" id="ARBA00022670"/>
    </source>
</evidence>
<keyword evidence="5" id="KW-0865">Zymogen</keyword>
<keyword evidence="3" id="KW-0053">Apoptosis</keyword>
<evidence type="ECO:0000313" key="7">
    <source>
        <dbReference type="EMBL" id="KAL2833767.1"/>
    </source>
</evidence>
<evidence type="ECO:0000256" key="1">
    <source>
        <dbReference type="ARBA" id="ARBA00009005"/>
    </source>
</evidence>
<dbReference type="PANTHER" id="PTHR48104:SF30">
    <property type="entry name" value="METACASPASE-1"/>
    <property type="match status" value="1"/>
</dbReference>
<dbReference type="Gene3D" id="3.40.50.1460">
    <property type="match status" value="1"/>
</dbReference>
<evidence type="ECO:0000256" key="3">
    <source>
        <dbReference type="ARBA" id="ARBA00022703"/>
    </source>
</evidence>
<comment type="caution">
    <text evidence="7">The sequence shown here is derived from an EMBL/GenBank/DDBJ whole genome shotgun (WGS) entry which is preliminary data.</text>
</comment>
<comment type="similarity">
    <text evidence="1">Belongs to the peptidase C14B family.</text>
</comment>
<evidence type="ECO:0000256" key="4">
    <source>
        <dbReference type="ARBA" id="ARBA00022807"/>
    </source>
</evidence>
<dbReference type="Proteomes" id="UP001610335">
    <property type="component" value="Unassembled WGS sequence"/>
</dbReference>
<dbReference type="EMBL" id="JBFXLS010000003">
    <property type="protein sequence ID" value="KAL2833767.1"/>
    <property type="molecule type" value="Genomic_DNA"/>
</dbReference>
<proteinExistence type="inferred from homology"/>
<gene>
    <name evidence="7" type="ORF">BDW59DRAFT_179459</name>
</gene>
<accession>A0ABR4J162</accession>
<keyword evidence="8" id="KW-1185">Reference proteome</keyword>
<evidence type="ECO:0000256" key="5">
    <source>
        <dbReference type="ARBA" id="ARBA00023145"/>
    </source>
</evidence>
<evidence type="ECO:0000313" key="8">
    <source>
        <dbReference type="Proteomes" id="UP001610335"/>
    </source>
</evidence>
<keyword evidence="2" id="KW-0645">Protease</keyword>
<keyword evidence="4" id="KW-0378">Hydrolase</keyword>
<dbReference type="PANTHER" id="PTHR48104">
    <property type="entry name" value="METACASPASE-4"/>
    <property type="match status" value="1"/>
</dbReference>
<dbReference type="SUPFAM" id="SSF52129">
    <property type="entry name" value="Caspase-like"/>
    <property type="match status" value="1"/>
</dbReference>
<protein>
    <submittedName>
        <fullName evidence="7">Caspase domain-containing protein</fullName>
    </submittedName>
</protein>
<dbReference type="Pfam" id="PF00656">
    <property type="entry name" value="Peptidase_C14"/>
    <property type="match status" value="1"/>
</dbReference>
<keyword evidence="4" id="KW-0788">Thiol protease</keyword>
<evidence type="ECO:0000259" key="6">
    <source>
        <dbReference type="Pfam" id="PF00656"/>
    </source>
</evidence>